<dbReference type="Proteomes" id="UP000237310">
    <property type="component" value="Unassembled WGS sequence"/>
</dbReference>
<organism evidence="2 3">
    <name type="scientific">Flavobacterium alvei</name>
    <dbReference type="NCBI Taxonomy" id="2080416"/>
    <lineage>
        <taxon>Bacteria</taxon>
        <taxon>Pseudomonadati</taxon>
        <taxon>Bacteroidota</taxon>
        <taxon>Flavobacteriia</taxon>
        <taxon>Flavobacteriales</taxon>
        <taxon>Flavobacteriaceae</taxon>
        <taxon>Flavobacterium</taxon>
    </lineage>
</organism>
<dbReference type="OrthoDB" id="599464at2"/>
<feature type="chain" id="PRO_5015753058" description="Ig-like domain-containing protein" evidence="1">
    <location>
        <begin position="33"/>
        <end position="1074"/>
    </location>
</feature>
<evidence type="ECO:0000256" key="1">
    <source>
        <dbReference type="SAM" id="SignalP"/>
    </source>
</evidence>
<evidence type="ECO:0000313" key="2">
    <source>
        <dbReference type="EMBL" id="POY35338.1"/>
    </source>
</evidence>
<dbReference type="InterPro" id="IPR025667">
    <property type="entry name" value="SprB_repeat"/>
</dbReference>
<feature type="signal peptide" evidence="1">
    <location>
        <begin position="1"/>
        <end position="32"/>
    </location>
</feature>
<dbReference type="InterPro" id="IPR013783">
    <property type="entry name" value="Ig-like_fold"/>
</dbReference>
<sequence>MKLIYFKKIKNRFHFLVVLIAIFIGNVTTADAQVKKAFTQRTSQYTPTKKIYNVKGDFTMLGNTNLTPQNYSPTTNNNNQNMQYVDIDGDSNTMNSSSSTLVLSTENGAIPDCSKIIYAGLYWTGKSSANQTFSVSKQIPNGTTSINNNLTVGNGNNITNTNYSLAVSRNNPSPSGTNTSPIYTFSGNGNTYVFNYTNVTGASRITLSTNGGALVNVPVTLEVSGTTETATLTSPIQITDGTVLIKINKLIRSTAINLNTTNTRNTSTALVNVSGTIPAFTTLTKTFDKRKISLKGPGQANYTQFTAAATDIYYPSGTDDNIYSAYTEVTDYVKTNGIGEYFVADIALLEGDPGGTGYSGGWGMVVIYENAKMKYRDITVFDGYAYVQSTNTTGFILPVSGFNSVQTGNVGMKLGLMASEGDVNFTGDNFQVQKVSDGSYLKLNHIGDPASADNFFNSSVVTGGAFRNPDLINNTGIDICMIDVPNDGNSVVTNNQTSINFKTASNGDTYSIFGLVMSVDAYIPVVDAIMSPISVNGTPTGNSSITTLPGDILEVKIDIKNQGTEAVNNVKLVIPIPYTAEFVTNSLVKHIYYSANPSPNNYYFDPTLGPKGSIVFDYGTLQLPANPNDILVNFSFKVKITEDCSILKNSLCNQNTSISGLISGIGAITGTPFTEKPFYIGYTSNGTCLGEPILNPLIININSTNYVNTHCADTPNSREFVFCTANPTIPITDISSGFPPGSLFYNEYPVTDSSIQYDISNPFPATPGSVSYYAIPPGATSGCYFPFSIKVTNVSTTPITTTAIEYCQGTTALPLTATATNPGYVLYYYNSLNGTAQLSITPSTANVGSSSYYVAEAVSGSCIGPKKEIVVTVNALPVLTLDSKTDVLCYGTSTASINITTTGGVAPYTYTWTKDGNPFAATTEDLVNIEAGVYVLTVKDSKSCSSTQLTTTINQPAAALSLASSSKTDASCFGTSTGSVTAGEVTGAVGTVIYSWKNANNVEVGTTATVNGLPIGTYTLTVTDNCTTKTNTATIGQPTAQITLTATPTQIVCFGGKGSVVLSSNGVAPFTYGG</sequence>
<comment type="caution">
    <text evidence="2">The sequence shown here is derived from an EMBL/GenBank/DDBJ whole genome shotgun (WGS) entry which is preliminary data.</text>
</comment>
<name>A0A2S4ZYA3_9FLAO</name>
<dbReference type="Gene3D" id="2.60.40.10">
    <property type="entry name" value="Immunoglobulins"/>
    <property type="match status" value="1"/>
</dbReference>
<gene>
    <name evidence="2" type="ORF">C3L50_16150</name>
</gene>
<dbReference type="EMBL" id="PQVG01000017">
    <property type="protein sequence ID" value="POY35338.1"/>
    <property type="molecule type" value="Genomic_DNA"/>
</dbReference>
<dbReference type="AlphaFoldDB" id="A0A2S4ZYA3"/>
<proteinExistence type="predicted"/>
<feature type="non-terminal residue" evidence="2">
    <location>
        <position position="1074"/>
    </location>
</feature>
<evidence type="ECO:0008006" key="4">
    <source>
        <dbReference type="Google" id="ProtNLM"/>
    </source>
</evidence>
<dbReference type="Pfam" id="PF13573">
    <property type="entry name" value="SprB"/>
    <property type="match status" value="2"/>
</dbReference>
<dbReference type="RefSeq" id="WP_103807219.1">
    <property type="nucleotide sequence ID" value="NZ_PQVG01000017.1"/>
</dbReference>
<keyword evidence="3" id="KW-1185">Reference proteome</keyword>
<evidence type="ECO:0000313" key="3">
    <source>
        <dbReference type="Proteomes" id="UP000237310"/>
    </source>
</evidence>
<accession>A0A2S4ZYA3</accession>
<reference evidence="2 3" key="1">
    <citation type="submission" date="2018-01" db="EMBL/GenBank/DDBJ databases">
        <authorList>
            <person name="Gaut B.S."/>
            <person name="Morton B.R."/>
            <person name="Clegg M.T."/>
            <person name="Duvall M.R."/>
        </authorList>
    </citation>
    <scope>NUCLEOTIDE SEQUENCE [LARGE SCALE GENOMIC DNA]</scope>
    <source>
        <strain evidence="2 3">HR-AY</strain>
    </source>
</reference>
<keyword evidence="1" id="KW-0732">Signal</keyword>
<protein>
    <recommendedName>
        <fullName evidence="4">Ig-like domain-containing protein</fullName>
    </recommendedName>
</protein>